<dbReference type="AlphaFoldDB" id="A0A9P9KNN5"/>
<dbReference type="Gene3D" id="3.40.50.1820">
    <property type="entry name" value="alpha/beta hydrolase"/>
    <property type="match status" value="2"/>
</dbReference>
<evidence type="ECO:0000313" key="4">
    <source>
        <dbReference type="EMBL" id="KAH7265770.1"/>
    </source>
</evidence>
<evidence type="ECO:0000256" key="1">
    <source>
        <dbReference type="ARBA" id="ARBA00005964"/>
    </source>
</evidence>
<proteinExistence type="inferred from homology"/>
<protein>
    <submittedName>
        <fullName evidence="4">Carboxylesterase</fullName>
    </submittedName>
</protein>
<feature type="domain" description="Carboxylesterase type B" evidence="3">
    <location>
        <begin position="14"/>
        <end position="463"/>
    </location>
</feature>
<dbReference type="PROSITE" id="PS00122">
    <property type="entry name" value="CARBOXYLESTERASE_B_1"/>
    <property type="match status" value="1"/>
</dbReference>
<dbReference type="GO" id="GO:0016787">
    <property type="term" value="F:hydrolase activity"/>
    <property type="evidence" value="ECO:0007669"/>
    <property type="project" value="UniProtKB-KW"/>
</dbReference>
<accession>A0A9P9KNN5</accession>
<name>A0A9P9KNN5_FUSSL</name>
<dbReference type="OrthoDB" id="3200163at2759"/>
<dbReference type="SUPFAM" id="SSF53474">
    <property type="entry name" value="alpha/beta-Hydrolases"/>
    <property type="match status" value="2"/>
</dbReference>
<feature type="domain" description="Carboxylesterase type B" evidence="3">
    <location>
        <begin position="841"/>
        <end position="961"/>
    </location>
</feature>
<dbReference type="InterPro" id="IPR029058">
    <property type="entry name" value="AB_hydrolase_fold"/>
</dbReference>
<dbReference type="PANTHER" id="PTHR11559">
    <property type="entry name" value="CARBOXYLESTERASE"/>
    <property type="match status" value="1"/>
</dbReference>
<comment type="similarity">
    <text evidence="1">Belongs to the type-B carboxylesterase/lipase family.</text>
</comment>
<keyword evidence="2" id="KW-0378">Hydrolase</keyword>
<dbReference type="InterPro" id="IPR019826">
    <property type="entry name" value="Carboxylesterase_B_AS"/>
</dbReference>
<dbReference type="Pfam" id="PF00135">
    <property type="entry name" value="COesterase"/>
    <property type="match status" value="3"/>
</dbReference>
<sequence length="1008" mass="110524">MGSASGRYYHPVIGNVQGNEADGVVQFLGVKYGVLDHWFDNAKLPSYDGSGLVAVKHGPQAISDPAGVDIEHLIIQKALPKPEPPGCSGTECLNMNITVPQEASPSSKFPVMVFIHGGGFFTGANWWPQVDTKQIVRLSTQQGKPIIAININYRLGMSGFLTSLELRDAGFQSNNGHYDQRTALRWIKQYISGFGGDPDRVTVAGESIGGLSALRALSPDEKLAWRVVVLAGAPPLMTPPPLETAEIPYQQALKALEVEGGSPAERIQALKDASPEYLSAKIDKGIMFTPLVDSKLIPFQPTFDAILNGNPPWKNTSCEAAFVGYAPFDASVLGIMGLFQRKQGIGAAFSNHVRSNLPHQSQVADKLLEIYKIRDETSDDDALLRIIQFASDIGYRATAHALAKTFPGESFLLQFSEPNPWEGPFKGYTTHVLDIAFLFQNYNEHLDSQQRASAVQFAQDVILFMHGHAPWDNFQKAGGMAIYENGTKKVAEGRDTLTEEYASMLELGDIVGLDFFVKLDLQCTLSGVELDSLVHFRGIPYGTISHRFGLPSAPTNLPDTIDCTQYGPRCPQVPVDVGHLLRIPSYVKLPTEPEDEFNCLNLDIVAPKDLASPQHRLPVIVWIHGGSQAVTFGSAASGLCDFSAIVKDSLKLGKPILAVFVQYRLNIFGFGDETSEGNLGLRDQALALDWVRRNISGFGGDPDSITLAGESAGAVYSHAHLVSHAPAKQFVLSSGSLYLSPPQPVEKAQSVRQTLSRHLRSLGDFDLRTAPVEVMIEAIKVSGIQSWFLVAGDVLQDWQKSTGSSERLLLSDVRSESIIWREGIWTTSTDRIDNAFNLAGQYGSELKSLYNIRADRSSSCRIGALDFINDYKFVLPVEKMTKQWRQAQKPVFRCLVDEENPWQPSNGAHHGIDLAFLFGGFDLGLPDAARRTGEHMRKAWIDFISQQDPWPADSYAAFGPFGMYHSLDDKDLGSRRRMRQVASLSQQDTTGLDRVFAALATGSISLLN</sequence>
<feature type="domain" description="Carboxylesterase type B" evidence="3">
    <location>
        <begin position="532"/>
        <end position="739"/>
    </location>
</feature>
<evidence type="ECO:0000256" key="2">
    <source>
        <dbReference type="ARBA" id="ARBA00022801"/>
    </source>
</evidence>
<evidence type="ECO:0000313" key="5">
    <source>
        <dbReference type="Proteomes" id="UP000736672"/>
    </source>
</evidence>
<dbReference type="Proteomes" id="UP000736672">
    <property type="component" value="Unassembled WGS sequence"/>
</dbReference>
<dbReference type="InterPro" id="IPR050309">
    <property type="entry name" value="Type-B_Carboxylest/Lipase"/>
</dbReference>
<reference evidence="4" key="1">
    <citation type="journal article" date="2021" name="Nat. Commun.">
        <title>Genetic determinants of endophytism in the Arabidopsis root mycobiome.</title>
        <authorList>
            <person name="Mesny F."/>
            <person name="Miyauchi S."/>
            <person name="Thiergart T."/>
            <person name="Pickel B."/>
            <person name="Atanasova L."/>
            <person name="Karlsson M."/>
            <person name="Huettel B."/>
            <person name="Barry K.W."/>
            <person name="Haridas S."/>
            <person name="Chen C."/>
            <person name="Bauer D."/>
            <person name="Andreopoulos W."/>
            <person name="Pangilinan J."/>
            <person name="LaButti K."/>
            <person name="Riley R."/>
            <person name="Lipzen A."/>
            <person name="Clum A."/>
            <person name="Drula E."/>
            <person name="Henrissat B."/>
            <person name="Kohler A."/>
            <person name="Grigoriev I.V."/>
            <person name="Martin F.M."/>
            <person name="Hacquard S."/>
        </authorList>
    </citation>
    <scope>NUCLEOTIDE SEQUENCE</scope>
    <source>
        <strain evidence="4">FSSC 5 MPI-SDFR-AT-0091</strain>
    </source>
</reference>
<dbReference type="EMBL" id="JAGTJS010000006">
    <property type="protein sequence ID" value="KAH7265770.1"/>
    <property type="molecule type" value="Genomic_DNA"/>
</dbReference>
<dbReference type="InterPro" id="IPR002018">
    <property type="entry name" value="CarbesteraseB"/>
</dbReference>
<evidence type="ECO:0000259" key="3">
    <source>
        <dbReference type="Pfam" id="PF00135"/>
    </source>
</evidence>
<comment type="caution">
    <text evidence="4">The sequence shown here is derived from an EMBL/GenBank/DDBJ whole genome shotgun (WGS) entry which is preliminary data.</text>
</comment>
<organism evidence="4 5">
    <name type="scientific">Fusarium solani</name>
    <name type="common">Filamentous fungus</name>
    <dbReference type="NCBI Taxonomy" id="169388"/>
    <lineage>
        <taxon>Eukaryota</taxon>
        <taxon>Fungi</taxon>
        <taxon>Dikarya</taxon>
        <taxon>Ascomycota</taxon>
        <taxon>Pezizomycotina</taxon>
        <taxon>Sordariomycetes</taxon>
        <taxon>Hypocreomycetidae</taxon>
        <taxon>Hypocreales</taxon>
        <taxon>Nectriaceae</taxon>
        <taxon>Fusarium</taxon>
        <taxon>Fusarium solani species complex</taxon>
    </lineage>
</organism>
<gene>
    <name evidence="4" type="ORF">B0J15DRAFT_534075</name>
</gene>
<keyword evidence="5" id="KW-1185">Reference proteome</keyword>